<evidence type="ECO:0000313" key="4">
    <source>
        <dbReference type="Proteomes" id="UP000295132"/>
    </source>
</evidence>
<organism evidence="3 4">
    <name type="scientific">Bacillus salipaludis</name>
    <dbReference type="NCBI Taxonomy" id="2547811"/>
    <lineage>
        <taxon>Bacteria</taxon>
        <taxon>Bacillati</taxon>
        <taxon>Bacillota</taxon>
        <taxon>Bacilli</taxon>
        <taxon>Bacillales</taxon>
        <taxon>Bacillaceae</taxon>
        <taxon>Bacillus</taxon>
    </lineage>
</organism>
<dbReference type="RefSeq" id="WP_133333409.1">
    <property type="nucleotide sequence ID" value="NZ_JAVGVR010000001.1"/>
</dbReference>
<dbReference type="Proteomes" id="UP000295132">
    <property type="component" value="Unassembled WGS sequence"/>
</dbReference>
<evidence type="ECO:0000313" key="3">
    <source>
        <dbReference type="EMBL" id="TDK63064.1"/>
    </source>
</evidence>
<keyword evidence="1" id="KW-0472">Membrane</keyword>
<reference evidence="3 4" key="1">
    <citation type="submission" date="2019-03" db="EMBL/GenBank/DDBJ databases">
        <title>Bacillus niacini sp. nov. a Nicotinate-Metabolizing Mesophile Isolated from Soil.</title>
        <authorList>
            <person name="Zhang G."/>
        </authorList>
    </citation>
    <scope>NUCLEOTIDE SEQUENCE [LARGE SCALE GENOMIC DNA]</scope>
    <source>
        <strain evidence="3 4">WN066</strain>
    </source>
</reference>
<comment type="caution">
    <text evidence="3">The sequence shown here is derived from an EMBL/GenBank/DDBJ whole genome shotgun (WGS) entry which is preliminary data.</text>
</comment>
<accession>A0A4R5VV25</accession>
<dbReference type="AlphaFoldDB" id="A0A4R5VV25"/>
<gene>
    <name evidence="3" type="ORF">E2K98_06310</name>
    <name evidence="2" type="ORF">RCG21_14290</name>
</gene>
<feature type="transmembrane region" description="Helical" evidence="1">
    <location>
        <begin position="52"/>
        <end position="71"/>
    </location>
</feature>
<dbReference type="EMBL" id="JAVGVR010000001">
    <property type="protein sequence ID" value="MDQ6597514.1"/>
    <property type="molecule type" value="Genomic_DNA"/>
</dbReference>
<protein>
    <submittedName>
        <fullName evidence="3">Uncharacterized protein</fullName>
    </submittedName>
</protein>
<name>A0A4R5VV25_9BACI</name>
<keyword evidence="1" id="KW-1133">Transmembrane helix</keyword>
<proteinExistence type="predicted"/>
<evidence type="ECO:0000313" key="2">
    <source>
        <dbReference type="EMBL" id="MDQ6597514.1"/>
    </source>
</evidence>
<dbReference type="Proteomes" id="UP001178888">
    <property type="component" value="Unassembled WGS sequence"/>
</dbReference>
<reference evidence="2" key="2">
    <citation type="submission" date="2023-08" db="EMBL/GenBank/DDBJ databases">
        <title>Nitrogen cycling bacteria in agricultural field soils.</title>
        <authorList>
            <person name="Jang J."/>
        </authorList>
    </citation>
    <scope>NUCLEOTIDE SEQUENCE</scope>
    <source>
        <strain evidence="2">PS3-36</strain>
    </source>
</reference>
<evidence type="ECO:0000256" key="1">
    <source>
        <dbReference type="SAM" id="Phobius"/>
    </source>
</evidence>
<dbReference type="EMBL" id="SMYO01000003">
    <property type="protein sequence ID" value="TDK63064.1"/>
    <property type="molecule type" value="Genomic_DNA"/>
</dbReference>
<keyword evidence="5" id="KW-1185">Reference proteome</keyword>
<evidence type="ECO:0000313" key="5">
    <source>
        <dbReference type="Proteomes" id="UP001178888"/>
    </source>
</evidence>
<sequence length="72" mass="8262">MIYILAIIAIIMVVGLIYTFKRGKAFSASNSEFDEEIHENIQRHPILLNPVFLTYIIAITVILVYIIYLAFS</sequence>
<keyword evidence="1" id="KW-0812">Transmembrane</keyword>